<dbReference type="PANTHER" id="PTHR21666">
    <property type="entry name" value="PEPTIDASE-RELATED"/>
    <property type="match status" value="1"/>
</dbReference>
<dbReference type="InterPro" id="IPR036779">
    <property type="entry name" value="LysM_dom_sf"/>
</dbReference>
<evidence type="ECO:0000313" key="4">
    <source>
        <dbReference type="Proteomes" id="UP000727456"/>
    </source>
</evidence>
<dbReference type="Gene3D" id="2.70.70.10">
    <property type="entry name" value="Glucose Permease (Domain IIA)"/>
    <property type="match status" value="1"/>
</dbReference>
<feature type="domain" description="LysM" evidence="2">
    <location>
        <begin position="93"/>
        <end position="137"/>
    </location>
</feature>
<dbReference type="InterPro" id="IPR016047">
    <property type="entry name" value="M23ase_b-sheet_dom"/>
</dbReference>
<evidence type="ECO:0000313" key="3">
    <source>
        <dbReference type="EMBL" id="NIJ07664.1"/>
    </source>
</evidence>
<sequence>MRRLAALLALLATGAAPLASLPRDPTPPAWISRQVTAGAIEVRPQIYKVKPGDTLGHVVLATGAGADAIIQANQLQAPYRLRPGQKLAIPGGRFHRVARGESGIAIARAYGVSWSDIAAANHLTEPFILREGDRLLLPAIKGPQPSADTLAARARAFKMDLDDLVTGSEPALAPAAKPVKSRAAAAPEAAPLQPVAEPSAKFAPRFGWPLKGKIVRPFGPLGNGSRNDGVNIATRSGATIAAAADGAIAYASTYPGFGNVVLIRHGSGWITLYGHAGTLLVKRGQAVKRGDPIATVAAGGPVGEPQLHFEIRNGRKAVNPIDWLPAG</sequence>
<dbReference type="RefSeq" id="WP_167072507.1">
    <property type="nucleotide sequence ID" value="NZ_JAAOZC010000002.1"/>
</dbReference>
<dbReference type="Proteomes" id="UP000727456">
    <property type="component" value="Unassembled WGS sequence"/>
</dbReference>
<feature type="signal peptide" evidence="1">
    <location>
        <begin position="1"/>
        <end position="19"/>
    </location>
</feature>
<dbReference type="CDD" id="cd12797">
    <property type="entry name" value="M23_peptidase"/>
    <property type="match status" value="1"/>
</dbReference>
<dbReference type="EMBL" id="JAAOZC010000002">
    <property type="protein sequence ID" value="NIJ07664.1"/>
    <property type="molecule type" value="Genomic_DNA"/>
</dbReference>
<evidence type="ECO:0000259" key="2">
    <source>
        <dbReference type="PROSITE" id="PS51782"/>
    </source>
</evidence>
<keyword evidence="1" id="KW-0732">Signal</keyword>
<organism evidence="3 4">
    <name type="scientific">Sphingomonas vulcanisoli</name>
    <dbReference type="NCBI Taxonomy" id="1658060"/>
    <lineage>
        <taxon>Bacteria</taxon>
        <taxon>Pseudomonadati</taxon>
        <taxon>Pseudomonadota</taxon>
        <taxon>Alphaproteobacteria</taxon>
        <taxon>Sphingomonadales</taxon>
        <taxon>Sphingomonadaceae</taxon>
        <taxon>Sphingomonas</taxon>
    </lineage>
</organism>
<dbReference type="Pfam" id="PF01551">
    <property type="entry name" value="Peptidase_M23"/>
    <property type="match status" value="1"/>
</dbReference>
<dbReference type="PROSITE" id="PS51782">
    <property type="entry name" value="LYSM"/>
    <property type="match status" value="2"/>
</dbReference>
<dbReference type="SUPFAM" id="SSF51261">
    <property type="entry name" value="Duplicated hybrid motif"/>
    <property type="match status" value="1"/>
</dbReference>
<dbReference type="InterPro" id="IPR018392">
    <property type="entry name" value="LysM"/>
</dbReference>
<dbReference type="Gene3D" id="3.10.350.10">
    <property type="entry name" value="LysM domain"/>
    <property type="match status" value="2"/>
</dbReference>
<protein>
    <submittedName>
        <fullName evidence="3">Murein DD-endopeptidase MepM/ murein hydrolase activator NlpD</fullName>
    </submittedName>
</protein>
<dbReference type="InterPro" id="IPR050570">
    <property type="entry name" value="Cell_wall_metabolism_enzyme"/>
</dbReference>
<dbReference type="GO" id="GO:0016787">
    <property type="term" value="F:hydrolase activity"/>
    <property type="evidence" value="ECO:0007669"/>
    <property type="project" value="UniProtKB-KW"/>
</dbReference>
<feature type="domain" description="LysM" evidence="2">
    <location>
        <begin position="45"/>
        <end position="89"/>
    </location>
</feature>
<dbReference type="PANTHER" id="PTHR21666:SF270">
    <property type="entry name" value="MUREIN HYDROLASE ACTIVATOR ENVC"/>
    <property type="match status" value="1"/>
</dbReference>
<dbReference type="SUPFAM" id="SSF54106">
    <property type="entry name" value="LysM domain"/>
    <property type="match status" value="2"/>
</dbReference>
<reference evidence="3 4" key="1">
    <citation type="submission" date="2020-03" db="EMBL/GenBank/DDBJ databases">
        <title>Genomic Encyclopedia of Type Strains, Phase III (KMG-III): the genomes of soil and plant-associated and newly described type strains.</title>
        <authorList>
            <person name="Whitman W."/>
        </authorList>
    </citation>
    <scope>NUCLEOTIDE SEQUENCE [LARGE SCALE GENOMIC DNA]</scope>
    <source>
        <strain evidence="3 4">CECT 8804</strain>
    </source>
</reference>
<dbReference type="Pfam" id="PF01476">
    <property type="entry name" value="LysM"/>
    <property type="match status" value="2"/>
</dbReference>
<dbReference type="CDD" id="cd00118">
    <property type="entry name" value="LysM"/>
    <property type="match status" value="2"/>
</dbReference>
<accession>A0ABX0TSE9</accession>
<gene>
    <name evidence="3" type="ORF">FHS31_001260</name>
</gene>
<evidence type="ECO:0000256" key="1">
    <source>
        <dbReference type="SAM" id="SignalP"/>
    </source>
</evidence>
<name>A0ABX0TSE9_9SPHN</name>
<keyword evidence="3" id="KW-0378">Hydrolase</keyword>
<comment type="caution">
    <text evidence="3">The sequence shown here is derived from an EMBL/GenBank/DDBJ whole genome shotgun (WGS) entry which is preliminary data.</text>
</comment>
<keyword evidence="4" id="KW-1185">Reference proteome</keyword>
<dbReference type="InterPro" id="IPR011055">
    <property type="entry name" value="Dup_hybrid_motif"/>
</dbReference>
<feature type="chain" id="PRO_5046521574" evidence="1">
    <location>
        <begin position="20"/>
        <end position="327"/>
    </location>
</feature>
<dbReference type="SMART" id="SM00257">
    <property type="entry name" value="LysM"/>
    <property type="match status" value="2"/>
</dbReference>
<proteinExistence type="predicted"/>